<reference evidence="3" key="1">
    <citation type="journal article" date="2017" name="Nat. Ecol. Evol.">
        <title>Genome expansion and lineage-specific genetic innovations in the forest pathogenic fungi Armillaria.</title>
        <authorList>
            <person name="Sipos G."/>
            <person name="Prasanna A.N."/>
            <person name="Walter M.C."/>
            <person name="O'Connor E."/>
            <person name="Balint B."/>
            <person name="Krizsan K."/>
            <person name="Kiss B."/>
            <person name="Hess J."/>
            <person name="Varga T."/>
            <person name="Slot J."/>
            <person name="Riley R."/>
            <person name="Boka B."/>
            <person name="Rigling D."/>
            <person name="Barry K."/>
            <person name="Lee J."/>
            <person name="Mihaltcheva S."/>
            <person name="LaButti K."/>
            <person name="Lipzen A."/>
            <person name="Waldron R."/>
            <person name="Moloney N.M."/>
            <person name="Sperisen C."/>
            <person name="Kredics L."/>
            <person name="Vagvoelgyi C."/>
            <person name="Patrignani A."/>
            <person name="Fitzpatrick D."/>
            <person name="Nagy I."/>
            <person name="Doyle S."/>
            <person name="Anderson J.B."/>
            <person name="Grigoriev I.V."/>
            <person name="Gueldener U."/>
            <person name="Muensterkoetter M."/>
            <person name="Nagy L.G."/>
        </authorList>
    </citation>
    <scope>NUCLEOTIDE SEQUENCE [LARGE SCALE GENOMIC DNA]</scope>
    <source>
        <strain evidence="3">Ar21-2</strain>
    </source>
</reference>
<gene>
    <name evidence="2" type="ORF">ARMGADRAFT_1103697</name>
</gene>
<dbReference type="InParanoid" id="A0A2H3DB98"/>
<evidence type="ECO:0000256" key="1">
    <source>
        <dbReference type="SAM" id="MobiDB-lite"/>
    </source>
</evidence>
<keyword evidence="3" id="KW-1185">Reference proteome</keyword>
<evidence type="ECO:0000313" key="2">
    <source>
        <dbReference type="EMBL" id="PBK92511.1"/>
    </source>
</evidence>
<name>A0A2H3DB98_ARMGA</name>
<proteinExistence type="predicted"/>
<dbReference type="Proteomes" id="UP000217790">
    <property type="component" value="Unassembled WGS sequence"/>
</dbReference>
<dbReference type="AlphaFoldDB" id="A0A2H3DB98"/>
<feature type="region of interest" description="Disordered" evidence="1">
    <location>
        <begin position="61"/>
        <end position="81"/>
    </location>
</feature>
<protein>
    <submittedName>
        <fullName evidence="2">Uncharacterized protein</fullName>
    </submittedName>
</protein>
<accession>A0A2H3DB98</accession>
<evidence type="ECO:0000313" key="3">
    <source>
        <dbReference type="Proteomes" id="UP000217790"/>
    </source>
</evidence>
<sequence>MVKSQSRAIRLRVLKHIENVRNVFKNKLVGPNEKALQLPYNIFIGSFPIGWAMNKSLNTTTSDSGVTVKGNSSASLAASGENESQGMFMDLELSTSDGQRPTRNLLVFINITVAVSPGCHTDSLNNLASWCNFLTLDTRTEDGFKVHSRNFFAMARVGVLKRSPQMMPLNLSSSIIIFEIEHYSKGVYRAFDLLVLAVHVDEEVAETFDTAGGDKQGRRYIMPL</sequence>
<organism evidence="2 3">
    <name type="scientific">Armillaria gallica</name>
    <name type="common">Bulbous honey fungus</name>
    <name type="synonym">Armillaria bulbosa</name>
    <dbReference type="NCBI Taxonomy" id="47427"/>
    <lineage>
        <taxon>Eukaryota</taxon>
        <taxon>Fungi</taxon>
        <taxon>Dikarya</taxon>
        <taxon>Basidiomycota</taxon>
        <taxon>Agaricomycotina</taxon>
        <taxon>Agaricomycetes</taxon>
        <taxon>Agaricomycetidae</taxon>
        <taxon>Agaricales</taxon>
        <taxon>Marasmiineae</taxon>
        <taxon>Physalacriaceae</taxon>
        <taxon>Armillaria</taxon>
    </lineage>
</organism>
<dbReference type="EMBL" id="KZ293658">
    <property type="protein sequence ID" value="PBK92511.1"/>
    <property type="molecule type" value="Genomic_DNA"/>
</dbReference>